<gene>
    <name evidence="4" type="ORF">HINF_LOCUS35648</name>
    <name evidence="3" type="ORF">HINF_LOCUS36039</name>
</gene>
<organism evidence="3">
    <name type="scientific">Hexamita inflata</name>
    <dbReference type="NCBI Taxonomy" id="28002"/>
    <lineage>
        <taxon>Eukaryota</taxon>
        <taxon>Metamonada</taxon>
        <taxon>Diplomonadida</taxon>
        <taxon>Hexamitidae</taxon>
        <taxon>Hexamitinae</taxon>
        <taxon>Hexamita</taxon>
    </lineage>
</organism>
<comment type="caution">
    <text evidence="3">The sequence shown here is derived from an EMBL/GenBank/DDBJ whole genome shotgun (WGS) entry which is preliminary data.</text>
</comment>
<dbReference type="InterPro" id="IPR050836">
    <property type="entry name" value="SDS22/Internalin_LRR"/>
</dbReference>
<dbReference type="PANTHER" id="PTHR46652">
    <property type="entry name" value="LEUCINE-RICH REPEAT AND IQ DOMAIN-CONTAINING PROTEIN 1-RELATED"/>
    <property type="match status" value="1"/>
</dbReference>
<keyword evidence="1" id="KW-0433">Leucine-rich repeat</keyword>
<dbReference type="PANTHER" id="PTHR46652:SF3">
    <property type="entry name" value="LEUCINE-RICH REPEAT-CONTAINING PROTEIN 9"/>
    <property type="match status" value="1"/>
</dbReference>
<reference evidence="3" key="1">
    <citation type="submission" date="2023-06" db="EMBL/GenBank/DDBJ databases">
        <authorList>
            <person name="Kurt Z."/>
        </authorList>
    </citation>
    <scope>NUCLEOTIDE SEQUENCE</scope>
</reference>
<evidence type="ECO:0000256" key="2">
    <source>
        <dbReference type="ARBA" id="ARBA00022737"/>
    </source>
</evidence>
<dbReference type="AlphaFoldDB" id="A0AA86Q935"/>
<sequence length="399" mass="46839">MSSTENEFKNNLTENAPNLIKNAQNEIQVNLDPLHQVTELQIQTNFKYFSSQGIQNLKTSQKITNLNLCDMKILDIELIAQFSFLTDLNLKNNQINNLNALKNLKTLQNLNLGYNNIENIDALSGLTEIVCLNIEHNKIKRIEALKDIKMLQNFNADVNYMYNISVLANNTELNIVSLQQNNILRLDSMTQDLKQLEYINLTYNQIYDVKPLMFLCENEMSTYVLLRYNNIQNVQILDYTKAPNIQTDDQRIIDEVQFLIIDQLLTNQVFVNTDLFEKTNSQHYQFNEQAFKIIGDININQAFKPEFNKFQQFDFRIFQFLIFTPQLTIEDDCSQKQFLSFDQTMNAEILLSFNQKIQIYLGDTNLIKIIFQVCYRLLSIIPIKINQIRMRVQNIKYIK</sequence>
<dbReference type="InterPro" id="IPR032675">
    <property type="entry name" value="LRR_dom_sf"/>
</dbReference>
<dbReference type="EMBL" id="CAXDID020000129">
    <property type="protein sequence ID" value="CAL6034847.1"/>
    <property type="molecule type" value="Genomic_DNA"/>
</dbReference>
<dbReference type="Gene3D" id="3.80.10.10">
    <property type="entry name" value="Ribonuclease Inhibitor"/>
    <property type="match status" value="1"/>
</dbReference>
<reference evidence="4 5" key="2">
    <citation type="submission" date="2024-07" db="EMBL/GenBank/DDBJ databases">
        <authorList>
            <person name="Akdeniz Z."/>
        </authorList>
    </citation>
    <scope>NUCLEOTIDE SEQUENCE [LARGE SCALE GENOMIC DNA]</scope>
</reference>
<dbReference type="PROSITE" id="PS51450">
    <property type="entry name" value="LRR"/>
    <property type="match status" value="3"/>
</dbReference>
<dbReference type="Proteomes" id="UP001642409">
    <property type="component" value="Unassembled WGS sequence"/>
</dbReference>
<dbReference type="EMBL" id="CATOUU010000788">
    <property type="protein sequence ID" value="CAI9948394.1"/>
    <property type="molecule type" value="Genomic_DNA"/>
</dbReference>
<proteinExistence type="predicted"/>
<dbReference type="SUPFAM" id="SSF52058">
    <property type="entry name" value="L domain-like"/>
    <property type="match status" value="1"/>
</dbReference>
<evidence type="ECO:0000313" key="3">
    <source>
        <dbReference type="EMBL" id="CAI9948394.1"/>
    </source>
</evidence>
<evidence type="ECO:0000256" key="1">
    <source>
        <dbReference type="ARBA" id="ARBA00022614"/>
    </source>
</evidence>
<protein>
    <submittedName>
        <fullName evidence="3">DUF2252 family protein</fullName>
    </submittedName>
    <submittedName>
        <fullName evidence="4">DUF2252_family protein</fullName>
    </submittedName>
</protein>
<keyword evidence="2" id="KW-0677">Repeat</keyword>
<dbReference type="Pfam" id="PF12799">
    <property type="entry name" value="LRR_4"/>
    <property type="match status" value="1"/>
</dbReference>
<dbReference type="InterPro" id="IPR001611">
    <property type="entry name" value="Leu-rich_rpt"/>
</dbReference>
<dbReference type="InterPro" id="IPR025875">
    <property type="entry name" value="Leu-rich_rpt_4"/>
</dbReference>
<evidence type="ECO:0000313" key="5">
    <source>
        <dbReference type="Proteomes" id="UP001642409"/>
    </source>
</evidence>
<name>A0AA86Q935_9EUKA</name>
<keyword evidence="5" id="KW-1185">Reference proteome</keyword>
<evidence type="ECO:0000313" key="4">
    <source>
        <dbReference type="EMBL" id="CAL6034847.1"/>
    </source>
</evidence>
<accession>A0AA86Q935</accession>